<dbReference type="InterPro" id="IPR001173">
    <property type="entry name" value="Glyco_trans_2-like"/>
</dbReference>
<dbReference type="GO" id="GO:0016757">
    <property type="term" value="F:glycosyltransferase activity"/>
    <property type="evidence" value="ECO:0007669"/>
    <property type="project" value="UniProtKB-KW"/>
</dbReference>
<comment type="pathway">
    <text evidence="7">Carotenoid biosynthesis; staphyloxanthin biosynthesis; staphyloxanthin from farnesyl diphosphate: step 4/5.</text>
</comment>
<evidence type="ECO:0000259" key="11">
    <source>
        <dbReference type="Pfam" id="PF00535"/>
    </source>
</evidence>
<dbReference type="OrthoDB" id="9810303at2"/>
<evidence type="ECO:0000256" key="6">
    <source>
        <dbReference type="ARBA" id="ARBA00037281"/>
    </source>
</evidence>
<protein>
    <recommendedName>
        <fullName evidence="9">4,4'-diaponeurosporenoate glycosyltransferase</fullName>
    </recommendedName>
</protein>
<dbReference type="AlphaFoldDB" id="A0A3N6NWT4"/>
<keyword evidence="10" id="KW-1133">Transmembrane helix</keyword>
<evidence type="ECO:0000256" key="10">
    <source>
        <dbReference type="SAM" id="Phobius"/>
    </source>
</evidence>
<evidence type="ECO:0000313" key="13">
    <source>
        <dbReference type="Proteomes" id="UP000269154"/>
    </source>
</evidence>
<dbReference type="PANTHER" id="PTHR43646:SF2">
    <property type="entry name" value="GLYCOSYLTRANSFERASE 2-LIKE DOMAIN-CONTAINING PROTEIN"/>
    <property type="match status" value="1"/>
</dbReference>
<evidence type="ECO:0000256" key="2">
    <source>
        <dbReference type="ARBA" id="ARBA00022475"/>
    </source>
</evidence>
<reference evidence="12 13" key="1">
    <citation type="journal article" date="2018" name="ACS Chem. Biol.">
        <title>Ketoreductase domain dysfunction expands chemodiversity: malyngamide biosynthesis in the cyanobacterium Okeania hirsuta.</title>
        <authorList>
            <person name="Moss N.A."/>
            <person name="Leao T."/>
            <person name="Rankin M."/>
            <person name="McCullough T.M."/>
            <person name="Qu P."/>
            <person name="Korobeynikov A."/>
            <person name="Smith J.L."/>
            <person name="Gerwick L."/>
            <person name="Gerwick W.H."/>
        </authorList>
    </citation>
    <scope>NUCLEOTIDE SEQUENCE [LARGE SCALE GENOMIC DNA]</scope>
    <source>
        <strain evidence="12 13">PAB10Feb10-1</strain>
    </source>
</reference>
<feature type="transmembrane region" description="Helical" evidence="10">
    <location>
        <begin position="196"/>
        <end position="216"/>
    </location>
</feature>
<evidence type="ECO:0000256" key="7">
    <source>
        <dbReference type="ARBA" id="ARBA00037904"/>
    </source>
</evidence>
<evidence type="ECO:0000256" key="5">
    <source>
        <dbReference type="ARBA" id="ARBA00023136"/>
    </source>
</evidence>
<dbReference type="SUPFAM" id="SSF53448">
    <property type="entry name" value="Nucleotide-diphospho-sugar transferases"/>
    <property type="match status" value="1"/>
</dbReference>
<dbReference type="InterPro" id="IPR026461">
    <property type="entry name" value="Trfase_2_rSAM/seldom_assoc"/>
</dbReference>
<sequence length="228" mass="25556">MTSISIIIPVLNEVSTITQTISTAQTAKDKDIEIIVVDGGSNDGTIELIKCLNIQVISSLPGRATQMNCGAKIARGKILLFLHGDTLLPSNFDRMLEEILVKPKIIAGAFELSIRGTTKSLRIVERMVNWRSRYLQMPYGDQGIFLPAKIFQEIGGFPEIPIMEDFELIRQLKKRGQIAIVPAPVFTSGRRWQKLGILKTTFINQIVIIAYLLGVSPKRLARLYRRHI</sequence>
<dbReference type="PANTHER" id="PTHR43646">
    <property type="entry name" value="GLYCOSYLTRANSFERASE"/>
    <property type="match status" value="1"/>
</dbReference>
<comment type="caution">
    <text evidence="12">The sequence shown here is derived from an EMBL/GenBank/DDBJ whole genome shotgun (WGS) entry which is preliminary data.</text>
</comment>
<keyword evidence="10" id="KW-0812">Transmembrane</keyword>
<evidence type="ECO:0000256" key="4">
    <source>
        <dbReference type="ARBA" id="ARBA00022679"/>
    </source>
</evidence>
<dbReference type="RefSeq" id="WP_124143429.1">
    <property type="nucleotide sequence ID" value="NZ_CAWOKI010000343.1"/>
</dbReference>
<comment type="function">
    <text evidence="6">Catalyzes the glycosylation of 4,4'-diaponeurosporenoate, i.e. the esterification of glucose at the C1'' position with the carboxyl group of 4,4'-diaponeurosporenic acid, to form glycosyl-4,4'-diaponeurosporenoate. This is a step in the biosynthesis of staphyloxanthin, an orange pigment present in most staphylococci strains.</text>
</comment>
<accession>A0A3N6NWT4</accession>
<evidence type="ECO:0000256" key="3">
    <source>
        <dbReference type="ARBA" id="ARBA00022676"/>
    </source>
</evidence>
<proteinExistence type="inferred from homology"/>
<dbReference type="EMBL" id="RCBY01000123">
    <property type="protein sequence ID" value="RQH35609.1"/>
    <property type="molecule type" value="Genomic_DNA"/>
</dbReference>
<dbReference type="NCBIfam" id="TIGR04283">
    <property type="entry name" value="glyco_like_mftF"/>
    <property type="match status" value="1"/>
</dbReference>
<keyword evidence="5 10" id="KW-0472">Membrane</keyword>
<evidence type="ECO:0000256" key="1">
    <source>
        <dbReference type="ARBA" id="ARBA00004236"/>
    </source>
</evidence>
<evidence type="ECO:0000256" key="8">
    <source>
        <dbReference type="ARBA" id="ARBA00038120"/>
    </source>
</evidence>
<name>A0A3N6NWT4_9CYAN</name>
<dbReference type="InterPro" id="IPR029044">
    <property type="entry name" value="Nucleotide-diphossugar_trans"/>
</dbReference>
<keyword evidence="3" id="KW-0328">Glycosyltransferase</keyword>
<keyword evidence="4 12" id="KW-0808">Transferase</keyword>
<organism evidence="12 13">
    <name type="scientific">Okeania hirsuta</name>
    <dbReference type="NCBI Taxonomy" id="1458930"/>
    <lineage>
        <taxon>Bacteria</taxon>
        <taxon>Bacillati</taxon>
        <taxon>Cyanobacteriota</taxon>
        <taxon>Cyanophyceae</taxon>
        <taxon>Oscillatoriophycideae</taxon>
        <taxon>Oscillatoriales</taxon>
        <taxon>Microcoleaceae</taxon>
        <taxon>Okeania</taxon>
    </lineage>
</organism>
<dbReference type="CDD" id="cd02522">
    <property type="entry name" value="GT_2_like_a"/>
    <property type="match status" value="1"/>
</dbReference>
<comment type="similarity">
    <text evidence="8">Belongs to the glycosyltransferase 2 family. CrtQ subfamily.</text>
</comment>
<feature type="domain" description="Glycosyltransferase 2-like" evidence="11">
    <location>
        <begin position="5"/>
        <end position="122"/>
    </location>
</feature>
<dbReference type="Gene3D" id="3.90.550.10">
    <property type="entry name" value="Spore Coat Polysaccharide Biosynthesis Protein SpsA, Chain A"/>
    <property type="match status" value="1"/>
</dbReference>
<gene>
    <name evidence="12" type="ORF">D5R40_19750</name>
</gene>
<keyword evidence="2" id="KW-1003">Cell membrane</keyword>
<dbReference type="Proteomes" id="UP000269154">
    <property type="component" value="Unassembled WGS sequence"/>
</dbReference>
<keyword evidence="13" id="KW-1185">Reference proteome</keyword>
<evidence type="ECO:0000256" key="9">
    <source>
        <dbReference type="ARBA" id="ARBA00040345"/>
    </source>
</evidence>
<comment type="subcellular location">
    <subcellularLocation>
        <location evidence="1">Cell membrane</location>
    </subcellularLocation>
</comment>
<dbReference type="Pfam" id="PF00535">
    <property type="entry name" value="Glycos_transf_2"/>
    <property type="match status" value="1"/>
</dbReference>
<dbReference type="GO" id="GO:0005886">
    <property type="term" value="C:plasma membrane"/>
    <property type="evidence" value="ECO:0007669"/>
    <property type="project" value="UniProtKB-SubCell"/>
</dbReference>
<evidence type="ECO:0000313" key="12">
    <source>
        <dbReference type="EMBL" id="RQH35609.1"/>
    </source>
</evidence>